<dbReference type="CDD" id="cd04459">
    <property type="entry name" value="Rho_CSD"/>
    <property type="match status" value="1"/>
</dbReference>
<dbReference type="EMBL" id="JAXGFO010000119">
    <property type="protein sequence ID" value="MEG3158706.1"/>
    <property type="molecule type" value="Genomic_DNA"/>
</dbReference>
<dbReference type="RefSeq" id="WP_412700566.1">
    <property type="nucleotide sequence ID" value="NZ_JAXGFO010000119.1"/>
</dbReference>
<protein>
    <recommendedName>
        <fullName evidence="9">Transcription termination factor Rho</fullName>
        <ecNumber evidence="9">3.6.4.-</ecNumber>
    </recommendedName>
</protein>
<sequence>NAPRGDNAPRDGQPRDGQRGDGQRGDNAQRGGDQEGGRGNRRDRFRNKRDRNRNRDGLPSDDGGNETFVPRPNPQVPEGFPSYSLGDLKRMPAQKLLDIAEQLNISEGVARARKQDVIFAVLKVLTRHGEGVAADGVLEILPDGFGFLRAAEASYLAGPDDTYISPSQIRRFNLRTGDHLSGRIRFPKDGERYFALSIVDTINGEPLEASKNKVLFENLTALFPRRKFKLERGDGSTEDITGRILDLMAPQGKGQRALIVSPPKAGKTMMMQQVATAITHNHPDVHMIVLLIDERPEEVTEMQRTVRGEVISSTFDEPAARHVQVAEMVIERAKRLVEHKKDVVILLDSITRLARAYNNVVPSSGKVLSGGVDANALHRPKRFFGAARNVEEGGSLTIIATALVDTGSKMDEVIYEEFKGTGNSEVHLNRRIAEKRVYPAIDINRSGTRREDYLIEPELLQKIWILRKLLHGMDEIGAMEFLLDKMKNSKSNDEFFASMKR</sequence>
<feature type="compositionally biased region" description="Basic residues" evidence="11">
    <location>
        <begin position="43"/>
        <end position="52"/>
    </location>
</feature>
<dbReference type="NCBIfam" id="TIGR00767">
    <property type="entry name" value="rho"/>
    <property type="match status" value="1"/>
</dbReference>
<evidence type="ECO:0000256" key="1">
    <source>
        <dbReference type="ARBA" id="ARBA00022472"/>
    </source>
</evidence>
<feature type="compositionally biased region" description="Basic and acidic residues" evidence="11">
    <location>
        <begin position="32"/>
        <end position="42"/>
    </location>
</feature>
<dbReference type="PROSITE" id="PS51856">
    <property type="entry name" value="RHO_RNA_BD"/>
    <property type="match status" value="1"/>
</dbReference>
<dbReference type="Gene3D" id="1.10.720.10">
    <property type="match status" value="1"/>
</dbReference>
<dbReference type="Gene3D" id="2.40.50.140">
    <property type="entry name" value="Nucleic acid-binding proteins"/>
    <property type="match status" value="1"/>
</dbReference>
<feature type="domain" description="Rho RNA-BD" evidence="12">
    <location>
        <begin position="131"/>
        <end position="206"/>
    </location>
</feature>
<dbReference type="InterPro" id="IPR011112">
    <property type="entry name" value="Rho-like_N"/>
</dbReference>
<evidence type="ECO:0000256" key="9">
    <source>
        <dbReference type="NCBIfam" id="TIGR00767"/>
    </source>
</evidence>
<keyword evidence="6 10" id="KW-0694">RNA-binding</keyword>
<evidence type="ECO:0000313" key="14">
    <source>
        <dbReference type="Proteomes" id="UP001334501"/>
    </source>
</evidence>
<dbReference type="SMART" id="SM00382">
    <property type="entry name" value="AAA"/>
    <property type="match status" value="1"/>
</dbReference>
<keyword evidence="1" id="KW-0806">Transcription termination</keyword>
<evidence type="ECO:0000256" key="5">
    <source>
        <dbReference type="ARBA" id="ARBA00022840"/>
    </source>
</evidence>
<dbReference type="SUPFAM" id="SSF68912">
    <property type="entry name" value="Rho N-terminal domain-like"/>
    <property type="match status" value="1"/>
</dbReference>
<keyword evidence="14" id="KW-1185">Reference proteome</keyword>
<keyword evidence="3" id="KW-0378">Hydrolase</keyword>
<evidence type="ECO:0000256" key="4">
    <source>
        <dbReference type="ARBA" id="ARBA00022806"/>
    </source>
</evidence>
<evidence type="ECO:0000256" key="10">
    <source>
        <dbReference type="PROSITE-ProRule" id="PRU01203"/>
    </source>
</evidence>
<dbReference type="InterPro" id="IPR003593">
    <property type="entry name" value="AAA+_ATPase"/>
</dbReference>
<gene>
    <name evidence="13" type="primary">rho</name>
    <name evidence="13" type="ORF">SNE33_12660</name>
</gene>
<evidence type="ECO:0000313" key="13">
    <source>
        <dbReference type="EMBL" id="MEG3158706.1"/>
    </source>
</evidence>
<comment type="caution">
    <text evidence="13">The sequence shown here is derived from an EMBL/GenBank/DDBJ whole genome shotgun (WGS) entry which is preliminary data.</text>
</comment>
<feature type="non-terminal residue" evidence="13">
    <location>
        <position position="1"/>
    </location>
</feature>
<dbReference type="InterPro" id="IPR011113">
    <property type="entry name" value="Rho_RNA-bd"/>
</dbReference>
<accession>A0ABU7YUH3</accession>
<keyword evidence="7" id="KW-0805">Transcription regulation</keyword>
<dbReference type="SMART" id="SM00357">
    <property type="entry name" value="CSP"/>
    <property type="match status" value="1"/>
</dbReference>
<dbReference type="Pfam" id="PF07497">
    <property type="entry name" value="Rho_RNA_bind"/>
    <property type="match status" value="1"/>
</dbReference>
<dbReference type="PANTHER" id="PTHR46425:SF1">
    <property type="entry name" value="TRANSCRIPTION TERMINATION FACTOR RHO"/>
    <property type="match status" value="1"/>
</dbReference>
<evidence type="ECO:0000256" key="7">
    <source>
        <dbReference type="ARBA" id="ARBA00023015"/>
    </source>
</evidence>
<reference evidence="13 14" key="1">
    <citation type="journal article" date="2017" name="Curr. Microbiol.">
        <title>Lysobacter zhanggongensis sp. nov. Isolated from a Pit Mud.</title>
        <authorList>
            <person name="Zhang X.F."/>
            <person name="Wang H.H."/>
            <person name="Sun X.Y."/>
            <person name="Pan C.M."/>
        </authorList>
    </citation>
    <scope>NUCLEOTIDE SEQUENCE [LARGE SCALE GENOMIC DNA]</scope>
    <source>
        <strain evidence="13 14">ZGLJ7-1</strain>
    </source>
</reference>
<feature type="compositionally biased region" description="Basic and acidic residues" evidence="11">
    <location>
        <begin position="7"/>
        <end position="24"/>
    </location>
</feature>
<keyword evidence="4" id="KW-0347">Helicase</keyword>
<dbReference type="EC" id="3.6.4.-" evidence="9"/>
<dbReference type="InterPro" id="IPR011129">
    <property type="entry name" value="CSD"/>
</dbReference>
<evidence type="ECO:0000259" key="12">
    <source>
        <dbReference type="PROSITE" id="PS51856"/>
    </source>
</evidence>
<evidence type="ECO:0000256" key="11">
    <source>
        <dbReference type="SAM" id="MobiDB-lite"/>
    </source>
</evidence>
<dbReference type="InterPro" id="IPR041703">
    <property type="entry name" value="Rho_factor_ATP-bd"/>
</dbReference>
<dbReference type="InterPro" id="IPR027417">
    <property type="entry name" value="P-loop_NTPase"/>
</dbReference>
<dbReference type="SUPFAM" id="SSF52540">
    <property type="entry name" value="P-loop containing nucleoside triphosphate hydrolases"/>
    <property type="match status" value="1"/>
</dbReference>
<dbReference type="Gene3D" id="3.40.50.300">
    <property type="entry name" value="P-loop containing nucleotide triphosphate hydrolases"/>
    <property type="match status" value="1"/>
</dbReference>
<name>A0ABU7YUH3_9GAMM</name>
<dbReference type="Proteomes" id="UP001334501">
    <property type="component" value="Unassembled WGS sequence"/>
</dbReference>
<evidence type="ECO:0000256" key="8">
    <source>
        <dbReference type="ARBA" id="ARBA00023163"/>
    </source>
</evidence>
<dbReference type="Pfam" id="PF07498">
    <property type="entry name" value="Rho_N"/>
    <property type="match status" value="1"/>
</dbReference>
<keyword evidence="8" id="KW-0804">Transcription</keyword>
<dbReference type="SMART" id="SM00959">
    <property type="entry name" value="Rho_N"/>
    <property type="match status" value="1"/>
</dbReference>
<dbReference type="HAMAP" id="MF_01884">
    <property type="entry name" value="Rho"/>
    <property type="match status" value="1"/>
</dbReference>
<dbReference type="NCBIfam" id="NF006886">
    <property type="entry name" value="PRK09376.1"/>
    <property type="match status" value="1"/>
</dbReference>
<feature type="region of interest" description="Disordered" evidence="11">
    <location>
        <begin position="1"/>
        <end position="86"/>
    </location>
</feature>
<keyword evidence="5" id="KW-0067">ATP-binding</keyword>
<keyword evidence="2" id="KW-0547">Nucleotide-binding</keyword>
<dbReference type="CDD" id="cd01128">
    <property type="entry name" value="rho_factor_C"/>
    <property type="match status" value="1"/>
</dbReference>
<organism evidence="13 14">
    <name type="scientific">Lysobacter zhanggongensis</name>
    <dbReference type="NCBI Taxonomy" id="1774951"/>
    <lineage>
        <taxon>Bacteria</taxon>
        <taxon>Pseudomonadati</taxon>
        <taxon>Pseudomonadota</taxon>
        <taxon>Gammaproteobacteria</taxon>
        <taxon>Lysobacterales</taxon>
        <taxon>Lysobacteraceae</taxon>
        <taxon>Lysobacter</taxon>
    </lineage>
</organism>
<dbReference type="PANTHER" id="PTHR46425">
    <property type="entry name" value="TRANSCRIPTION TERMINATION FACTOR RHO"/>
    <property type="match status" value="1"/>
</dbReference>
<evidence type="ECO:0000256" key="3">
    <source>
        <dbReference type="ARBA" id="ARBA00022801"/>
    </source>
</evidence>
<dbReference type="SUPFAM" id="SSF50249">
    <property type="entry name" value="Nucleic acid-binding proteins"/>
    <property type="match status" value="1"/>
</dbReference>
<dbReference type="Pfam" id="PF00006">
    <property type="entry name" value="ATP-synt_ab"/>
    <property type="match status" value="1"/>
</dbReference>
<dbReference type="InterPro" id="IPR012340">
    <property type="entry name" value="NA-bd_OB-fold"/>
</dbReference>
<evidence type="ECO:0000256" key="2">
    <source>
        <dbReference type="ARBA" id="ARBA00022741"/>
    </source>
</evidence>
<dbReference type="InterPro" id="IPR004665">
    <property type="entry name" value="Term_rho"/>
</dbReference>
<dbReference type="InterPro" id="IPR000194">
    <property type="entry name" value="ATPase_F1/V1/A1_a/bsu_nucl-bd"/>
</dbReference>
<proteinExistence type="inferred from homology"/>
<evidence type="ECO:0000256" key="6">
    <source>
        <dbReference type="ARBA" id="ARBA00022884"/>
    </source>
</evidence>
<comment type="similarity">
    <text evidence="10">Belongs to the Rho family.</text>
</comment>
<dbReference type="InterPro" id="IPR036269">
    <property type="entry name" value="Rho_N_sf"/>
</dbReference>